<dbReference type="Pfam" id="PF12833">
    <property type="entry name" value="HTH_18"/>
    <property type="match status" value="1"/>
</dbReference>
<dbReference type="SMART" id="SM00421">
    <property type="entry name" value="HTH_LUXR"/>
    <property type="match status" value="1"/>
</dbReference>
<evidence type="ECO:0000256" key="3">
    <source>
        <dbReference type="ARBA" id="ARBA00023163"/>
    </source>
</evidence>
<evidence type="ECO:0000259" key="4">
    <source>
        <dbReference type="PROSITE" id="PS01124"/>
    </source>
</evidence>
<sequence length="415" mass="45045">MPRANHEDVPRRFEIHTRDHHTAVSIWEGLYGELDAALPRGFEWRAHAVDFGPVLFVQDHTSDAIYLDAQLDAPLLVMPLRGSGRAAVGRDSATLGHGGGPAIFSAHGRSNVRYDSAMDVITVRFDRGYLCSQLESITGEVVRADFQFQLSLDSRAGSGSYVERLCRFMAAEINAGTDIDHPQVFAGLTESLSRALLMGQPHNLAHLLERPTPPSSRTVLRRVEEYVDAHAAGPISAIDLAAVAGTSARSVEAAFRAHRGTSLGTFLRDRRLVRAQRALLAEPHLAVLHVARAAGFARREVFESAYVRAFGERPEETRRRGLLAAGTAPGEAEPSRCAAPSTAIEPATLAARMALLSAREREVCEAVARGLLNKQIAEALGITERTVKEHRARVMAKLGARSAVELGILLQKARG</sequence>
<gene>
    <name evidence="6" type="ORF">BE17_26470</name>
</gene>
<feature type="domain" description="HTH luxR-type" evidence="5">
    <location>
        <begin position="349"/>
        <end position="414"/>
    </location>
</feature>
<dbReference type="Gene3D" id="1.10.10.10">
    <property type="entry name" value="Winged helix-like DNA-binding domain superfamily/Winged helix DNA-binding domain"/>
    <property type="match status" value="1"/>
</dbReference>
<dbReference type="CDD" id="cd06170">
    <property type="entry name" value="LuxR_C_like"/>
    <property type="match status" value="1"/>
</dbReference>
<protein>
    <recommendedName>
        <fullName evidence="8">Helix-turn-helix transcriptional regulator</fullName>
    </recommendedName>
</protein>
<dbReference type="PROSITE" id="PS50043">
    <property type="entry name" value="HTH_LUXR_2"/>
    <property type="match status" value="1"/>
</dbReference>
<organism evidence="6 7">
    <name type="scientific">Sorangium cellulosum</name>
    <name type="common">Polyangium cellulosum</name>
    <dbReference type="NCBI Taxonomy" id="56"/>
    <lineage>
        <taxon>Bacteria</taxon>
        <taxon>Pseudomonadati</taxon>
        <taxon>Myxococcota</taxon>
        <taxon>Polyangia</taxon>
        <taxon>Polyangiales</taxon>
        <taxon>Polyangiaceae</taxon>
        <taxon>Sorangium</taxon>
    </lineage>
</organism>
<evidence type="ECO:0008006" key="8">
    <source>
        <dbReference type="Google" id="ProtNLM"/>
    </source>
</evidence>
<dbReference type="Pfam" id="PF00196">
    <property type="entry name" value="GerE"/>
    <property type="match status" value="1"/>
</dbReference>
<dbReference type="GO" id="GO:0043565">
    <property type="term" value="F:sequence-specific DNA binding"/>
    <property type="evidence" value="ECO:0007669"/>
    <property type="project" value="InterPro"/>
</dbReference>
<name>A0A150RF75_SORCE</name>
<dbReference type="PROSITE" id="PS01124">
    <property type="entry name" value="HTH_ARAC_FAMILY_2"/>
    <property type="match status" value="1"/>
</dbReference>
<keyword evidence="2" id="KW-0238">DNA-binding</keyword>
<dbReference type="GO" id="GO:0003700">
    <property type="term" value="F:DNA-binding transcription factor activity"/>
    <property type="evidence" value="ECO:0007669"/>
    <property type="project" value="InterPro"/>
</dbReference>
<dbReference type="InterPro" id="IPR000792">
    <property type="entry name" value="Tscrpt_reg_LuxR_C"/>
</dbReference>
<feature type="domain" description="HTH araC/xylS-type" evidence="4">
    <location>
        <begin position="221"/>
        <end position="320"/>
    </location>
</feature>
<dbReference type="PRINTS" id="PR00038">
    <property type="entry name" value="HTHLUXR"/>
</dbReference>
<dbReference type="Proteomes" id="UP000075635">
    <property type="component" value="Unassembled WGS sequence"/>
</dbReference>
<dbReference type="EMBL" id="JEMB01002721">
    <property type="protein sequence ID" value="KYF78915.1"/>
    <property type="molecule type" value="Genomic_DNA"/>
</dbReference>
<dbReference type="PANTHER" id="PTHR46796">
    <property type="entry name" value="HTH-TYPE TRANSCRIPTIONAL ACTIVATOR RHAS-RELATED"/>
    <property type="match status" value="1"/>
</dbReference>
<comment type="caution">
    <text evidence="6">The sequence shown here is derived from an EMBL/GenBank/DDBJ whole genome shotgun (WGS) entry which is preliminary data.</text>
</comment>
<dbReference type="PANTHER" id="PTHR46796:SF6">
    <property type="entry name" value="ARAC SUBFAMILY"/>
    <property type="match status" value="1"/>
</dbReference>
<dbReference type="InterPro" id="IPR016032">
    <property type="entry name" value="Sig_transdc_resp-reg_C-effctor"/>
</dbReference>
<dbReference type="Gene3D" id="1.10.10.60">
    <property type="entry name" value="Homeodomain-like"/>
    <property type="match status" value="1"/>
</dbReference>
<dbReference type="PROSITE" id="PS00622">
    <property type="entry name" value="HTH_LUXR_1"/>
    <property type="match status" value="1"/>
</dbReference>
<dbReference type="SMART" id="SM00342">
    <property type="entry name" value="HTH_ARAC"/>
    <property type="match status" value="1"/>
</dbReference>
<keyword evidence="3" id="KW-0804">Transcription</keyword>
<evidence type="ECO:0000313" key="7">
    <source>
        <dbReference type="Proteomes" id="UP000075635"/>
    </source>
</evidence>
<dbReference type="InterPro" id="IPR018060">
    <property type="entry name" value="HTH_AraC"/>
</dbReference>
<dbReference type="InterPro" id="IPR050204">
    <property type="entry name" value="AraC_XylS_family_regulators"/>
</dbReference>
<keyword evidence="1" id="KW-0805">Transcription regulation</keyword>
<dbReference type="InterPro" id="IPR036388">
    <property type="entry name" value="WH-like_DNA-bd_sf"/>
</dbReference>
<evidence type="ECO:0000256" key="1">
    <source>
        <dbReference type="ARBA" id="ARBA00023015"/>
    </source>
</evidence>
<dbReference type="SUPFAM" id="SSF46894">
    <property type="entry name" value="C-terminal effector domain of the bipartite response regulators"/>
    <property type="match status" value="1"/>
</dbReference>
<evidence type="ECO:0000313" key="6">
    <source>
        <dbReference type="EMBL" id="KYF78915.1"/>
    </source>
</evidence>
<accession>A0A150RF75</accession>
<evidence type="ECO:0000256" key="2">
    <source>
        <dbReference type="ARBA" id="ARBA00023125"/>
    </source>
</evidence>
<evidence type="ECO:0000259" key="5">
    <source>
        <dbReference type="PROSITE" id="PS50043"/>
    </source>
</evidence>
<reference evidence="6 7" key="1">
    <citation type="submission" date="2014-02" db="EMBL/GenBank/DDBJ databases">
        <title>The small core and large imbalanced accessory genome model reveals a collaborative survival strategy of Sorangium cellulosum strains in nature.</title>
        <authorList>
            <person name="Han K."/>
            <person name="Peng R."/>
            <person name="Blom J."/>
            <person name="Li Y.-Z."/>
        </authorList>
    </citation>
    <scope>NUCLEOTIDE SEQUENCE [LARGE SCALE GENOMIC DNA]</scope>
    <source>
        <strain evidence="6 7">So0011-07</strain>
    </source>
</reference>
<dbReference type="AlphaFoldDB" id="A0A150RF75"/>
<proteinExistence type="predicted"/>